<sequence>MWMRIDSCRSNRFRVSTIEAPAHEEQTHHAAGPCAAAPQTAMFGARGARYLRVCDLRYRTFLSLTLLVARCSSVAVGPAHTADRRHKVRPVAADKDGARKNVRIKKNNFRVHDGALLLLNAQIAILNIVLSVRRLSLNFGNYCAIRRLHADFVLMFIPLRAEPARRGRSRSPVRTNSSSITEIDRHRSRHLELAWRDHGLDDLPGSAVAGSWRGPGWLHCLSSHCCEYTVESKRLQEKVFYVNRVIGHIKRQQRQPRCCSIAIVIPPVCSLIYLLATNMQCRLVPVGDSDQSLPAEMTGKKNGVGIKTNEKRKRKRNRNREEWKRLEEAYVSQDTLINLG</sequence>
<evidence type="ECO:0000256" key="1">
    <source>
        <dbReference type="SAM" id="MobiDB-lite"/>
    </source>
</evidence>
<proteinExistence type="predicted"/>
<dbReference type="Proteomes" id="UP000299102">
    <property type="component" value="Unassembled WGS sequence"/>
</dbReference>
<dbReference type="EMBL" id="BGZK01000150">
    <property type="protein sequence ID" value="GBP23421.1"/>
    <property type="molecule type" value="Genomic_DNA"/>
</dbReference>
<reference evidence="2 3" key="1">
    <citation type="journal article" date="2019" name="Commun. Biol.">
        <title>The bagworm genome reveals a unique fibroin gene that provides high tensile strength.</title>
        <authorList>
            <person name="Kono N."/>
            <person name="Nakamura H."/>
            <person name="Ohtoshi R."/>
            <person name="Tomita M."/>
            <person name="Numata K."/>
            <person name="Arakawa K."/>
        </authorList>
    </citation>
    <scope>NUCLEOTIDE SEQUENCE [LARGE SCALE GENOMIC DNA]</scope>
</reference>
<gene>
    <name evidence="2" type="ORF">EVAR_22280_1</name>
</gene>
<evidence type="ECO:0000313" key="2">
    <source>
        <dbReference type="EMBL" id="GBP23421.1"/>
    </source>
</evidence>
<name>A0A4C1UAL6_EUMVA</name>
<keyword evidence="3" id="KW-1185">Reference proteome</keyword>
<evidence type="ECO:0000313" key="3">
    <source>
        <dbReference type="Proteomes" id="UP000299102"/>
    </source>
</evidence>
<organism evidence="2 3">
    <name type="scientific">Eumeta variegata</name>
    <name type="common">Bagworm moth</name>
    <name type="synonym">Eumeta japonica</name>
    <dbReference type="NCBI Taxonomy" id="151549"/>
    <lineage>
        <taxon>Eukaryota</taxon>
        <taxon>Metazoa</taxon>
        <taxon>Ecdysozoa</taxon>
        <taxon>Arthropoda</taxon>
        <taxon>Hexapoda</taxon>
        <taxon>Insecta</taxon>
        <taxon>Pterygota</taxon>
        <taxon>Neoptera</taxon>
        <taxon>Endopterygota</taxon>
        <taxon>Lepidoptera</taxon>
        <taxon>Glossata</taxon>
        <taxon>Ditrysia</taxon>
        <taxon>Tineoidea</taxon>
        <taxon>Psychidae</taxon>
        <taxon>Oiketicinae</taxon>
        <taxon>Eumeta</taxon>
    </lineage>
</organism>
<feature type="region of interest" description="Disordered" evidence="1">
    <location>
        <begin position="294"/>
        <end position="319"/>
    </location>
</feature>
<accession>A0A4C1UAL6</accession>
<comment type="caution">
    <text evidence="2">The sequence shown here is derived from an EMBL/GenBank/DDBJ whole genome shotgun (WGS) entry which is preliminary data.</text>
</comment>
<dbReference type="AlphaFoldDB" id="A0A4C1UAL6"/>
<protein>
    <submittedName>
        <fullName evidence="2">Uncharacterized protein</fullName>
    </submittedName>
</protein>